<gene>
    <name evidence="7" type="ORF">GHT06_019484</name>
</gene>
<reference evidence="7 8" key="1">
    <citation type="submission" date="2022-05" db="EMBL/GenBank/DDBJ databases">
        <title>A multi-omics perspective on studying reproductive biology in Daphnia sinensis.</title>
        <authorList>
            <person name="Jia J."/>
        </authorList>
    </citation>
    <scope>NUCLEOTIDE SEQUENCE [LARGE SCALE GENOMIC DNA]</scope>
    <source>
        <strain evidence="7 8">WSL</strain>
    </source>
</reference>
<name>A0AAD5KLD3_9CRUS</name>
<evidence type="ECO:0000256" key="6">
    <source>
        <dbReference type="SAM" id="Phobius"/>
    </source>
</evidence>
<evidence type="ECO:0000256" key="5">
    <source>
        <dbReference type="ARBA" id="ARBA00022729"/>
    </source>
</evidence>
<dbReference type="InterPro" id="IPR020190">
    <property type="entry name" value="Procorazonin"/>
</dbReference>
<keyword evidence="5" id="KW-0732">Signal</keyword>
<dbReference type="EMBL" id="WJBH02000008">
    <property type="protein sequence ID" value="KAI9554212.1"/>
    <property type="molecule type" value="Genomic_DNA"/>
</dbReference>
<protein>
    <recommendedName>
        <fullName evidence="3">Pro-corazonin</fullName>
    </recommendedName>
</protein>
<organism evidence="7 8">
    <name type="scientific">Daphnia sinensis</name>
    <dbReference type="NCBI Taxonomy" id="1820382"/>
    <lineage>
        <taxon>Eukaryota</taxon>
        <taxon>Metazoa</taxon>
        <taxon>Ecdysozoa</taxon>
        <taxon>Arthropoda</taxon>
        <taxon>Crustacea</taxon>
        <taxon>Branchiopoda</taxon>
        <taxon>Diplostraca</taxon>
        <taxon>Cladocera</taxon>
        <taxon>Anomopoda</taxon>
        <taxon>Daphniidae</taxon>
        <taxon>Daphnia</taxon>
        <taxon>Daphnia similis group</taxon>
    </lineage>
</organism>
<dbReference type="GO" id="GO:0005576">
    <property type="term" value="C:extracellular region"/>
    <property type="evidence" value="ECO:0007669"/>
    <property type="project" value="UniProtKB-SubCell"/>
</dbReference>
<keyword evidence="6" id="KW-1133">Transmembrane helix</keyword>
<evidence type="ECO:0000256" key="1">
    <source>
        <dbReference type="ARBA" id="ARBA00004613"/>
    </source>
</evidence>
<keyword evidence="6" id="KW-0472">Membrane</keyword>
<proteinExistence type="inferred from homology"/>
<comment type="caution">
    <text evidence="7">The sequence shown here is derived from an EMBL/GenBank/DDBJ whole genome shotgun (WGS) entry which is preliminary data.</text>
</comment>
<feature type="transmembrane region" description="Helical" evidence="6">
    <location>
        <begin position="32"/>
        <end position="52"/>
    </location>
</feature>
<keyword evidence="6" id="KW-0812">Transmembrane</keyword>
<comment type="subcellular location">
    <subcellularLocation>
        <location evidence="1">Secreted</location>
    </subcellularLocation>
</comment>
<keyword evidence="8" id="KW-1185">Reference proteome</keyword>
<dbReference type="GO" id="GO:0071858">
    <property type="term" value="F:corazonin receptor binding"/>
    <property type="evidence" value="ECO:0007669"/>
    <property type="project" value="InterPro"/>
</dbReference>
<accession>A0AAD5KLD3</accession>
<evidence type="ECO:0000313" key="7">
    <source>
        <dbReference type="EMBL" id="KAI9554212.1"/>
    </source>
</evidence>
<dbReference type="GO" id="GO:0045823">
    <property type="term" value="P:positive regulation of heart contraction"/>
    <property type="evidence" value="ECO:0007669"/>
    <property type="project" value="InterPro"/>
</dbReference>
<evidence type="ECO:0000256" key="2">
    <source>
        <dbReference type="ARBA" id="ARBA00009635"/>
    </source>
</evidence>
<comment type="similarity">
    <text evidence="2">Belongs to the corazonin family.</text>
</comment>
<dbReference type="Pfam" id="PF17308">
    <property type="entry name" value="Corazonin"/>
    <property type="match status" value="1"/>
</dbReference>
<evidence type="ECO:0000313" key="8">
    <source>
        <dbReference type="Proteomes" id="UP000820818"/>
    </source>
</evidence>
<evidence type="ECO:0000256" key="4">
    <source>
        <dbReference type="ARBA" id="ARBA00022525"/>
    </source>
</evidence>
<dbReference type="Proteomes" id="UP000820818">
    <property type="component" value="Linkage Group LG8"/>
</dbReference>
<evidence type="ECO:0000256" key="3">
    <source>
        <dbReference type="ARBA" id="ARBA00014144"/>
    </source>
</evidence>
<dbReference type="AlphaFoldDB" id="A0AAD5KLD3"/>
<sequence length="145" mass="16741">MAADFLLNTLRWTRYITWWSVGIRYASSAMAIRLHFILLLIVASSLAQTFQYSRGWTNGRKRADPSFIQQQLLQHGRPILPVEFQTSNSVEDWNRYKINNENKLNEEGDWLVHVNHCAKLATSLGSLLKNKEGKLSDEPIVNVIR</sequence>
<keyword evidence="4" id="KW-0964">Secreted</keyword>